<dbReference type="GO" id="GO:0005737">
    <property type="term" value="C:cytoplasm"/>
    <property type="evidence" value="ECO:0007669"/>
    <property type="project" value="TreeGrafter"/>
</dbReference>
<dbReference type="CDD" id="cd23156">
    <property type="entry name" value="Prefoldin_3"/>
    <property type="match status" value="1"/>
</dbReference>
<evidence type="ECO:0000256" key="1">
    <source>
        <dbReference type="ARBA" id="ARBA00010048"/>
    </source>
</evidence>
<dbReference type="eggNOG" id="KOG3313">
    <property type="taxonomic scope" value="Eukaryota"/>
</dbReference>
<gene>
    <name evidence="7" type="ORF">TEQG_00893</name>
</gene>
<name>F2PIY4_TRIEC</name>
<dbReference type="FunFam" id="1.10.287.370:FF:000001">
    <property type="entry name" value="Prefoldin subunit 3"/>
    <property type="match status" value="1"/>
</dbReference>
<dbReference type="Proteomes" id="UP000009169">
    <property type="component" value="Unassembled WGS sequence"/>
</dbReference>
<dbReference type="HOGENOM" id="CLU_083737_0_0_1"/>
<dbReference type="EMBL" id="DS995720">
    <property type="protein sequence ID" value="EGE01851.1"/>
    <property type="molecule type" value="Genomic_DNA"/>
</dbReference>
<feature type="region of interest" description="Disordered" evidence="6">
    <location>
        <begin position="1"/>
        <end position="24"/>
    </location>
</feature>
<dbReference type="OrthoDB" id="6375174at2759"/>
<feature type="coiled-coil region" evidence="5">
    <location>
        <begin position="140"/>
        <end position="174"/>
    </location>
</feature>
<evidence type="ECO:0000313" key="7">
    <source>
        <dbReference type="EMBL" id="EGE01851.1"/>
    </source>
</evidence>
<dbReference type="VEuPathDB" id="FungiDB:TEQG_00893"/>
<dbReference type="InterPro" id="IPR009053">
    <property type="entry name" value="Prefoldin"/>
</dbReference>
<dbReference type="PIRSF" id="PIRSF016396">
    <property type="entry name" value="Prefoldin_subunit_3"/>
    <property type="match status" value="1"/>
</dbReference>
<keyword evidence="8" id="KW-1185">Reference proteome</keyword>
<dbReference type="GO" id="GO:0016272">
    <property type="term" value="C:prefoldin complex"/>
    <property type="evidence" value="ECO:0007669"/>
    <property type="project" value="UniProtKB-UniRule"/>
</dbReference>
<dbReference type="AlphaFoldDB" id="F2PIY4"/>
<dbReference type="SUPFAM" id="SSF46579">
    <property type="entry name" value="Prefoldin"/>
    <property type="match status" value="1"/>
</dbReference>
<evidence type="ECO:0000256" key="4">
    <source>
        <dbReference type="PIRNR" id="PIRNR016396"/>
    </source>
</evidence>
<dbReference type="InterPro" id="IPR016655">
    <property type="entry name" value="PFD3"/>
</dbReference>
<dbReference type="InterPro" id="IPR004127">
    <property type="entry name" value="Prefoldin_subunit_alpha"/>
</dbReference>
<dbReference type="GO" id="GO:0007021">
    <property type="term" value="P:tubulin complex assembly"/>
    <property type="evidence" value="ECO:0007669"/>
    <property type="project" value="TreeGrafter"/>
</dbReference>
<keyword evidence="3 4" id="KW-0143">Chaperone</keyword>
<proteinExistence type="inferred from homology"/>
<feature type="region of interest" description="Disordered" evidence="6">
    <location>
        <begin position="187"/>
        <end position="209"/>
    </location>
</feature>
<evidence type="ECO:0000256" key="5">
    <source>
        <dbReference type="SAM" id="Coils"/>
    </source>
</evidence>
<comment type="similarity">
    <text evidence="1 4">Belongs to the prefoldin subunit alpha family.</text>
</comment>
<keyword evidence="5" id="KW-0175">Coiled coil</keyword>
<dbReference type="GO" id="GO:0015631">
    <property type="term" value="F:tubulin binding"/>
    <property type="evidence" value="ECO:0007669"/>
    <property type="project" value="TreeGrafter"/>
</dbReference>
<comment type="function">
    <text evidence="4">Binds specifically to cytosolic chaperonin (c-CPN) and transfers target proteins to it. Binds to nascent polypeptide chain and promotes folding in an environment in which there are many competing pathways for nonnative proteins.</text>
</comment>
<dbReference type="Gene3D" id="1.10.287.370">
    <property type="match status" value="1"/>
</dbReference>
<organism evidence="7 8">
    <name type="scientific">Trichophyton equinum (strain ATCC MYA-4606 / CBS 127.97)</name>
    <name type="common">Horse ringworm fungus</name>
    <dbReference type="NCBI Taxonomy" id="559882"/>
    <lineage>
        <taxon>Eukaryota</taxon>
        <taxon>Fungi</taxon>
        <taxon>Dikarya</taxon>
        <taxon>Ascomycota</taxon>
        <taxon>Pezizomycotina</taxon>
        <taxon>Eurotiomycetes</taxon>
        <taxon>Eurotiomycetidae</taxon>
        <taxon>Onygenales</taxon>
        <taxon>Arthrodermataceae</taxon>
        <taxon>Trichophyton</taxon>
    </lineage>
</organism>
<sequence>MAEKEADKKRTLPTTGSNPRGIPAAPFVDNVSDYVTTRADVEPTLRSFQEMVSKYQFMEVNTQRRAQGLQQKIPDIRKTLETVRFLKSRREAGTNEPIQTTFDMNDTLYAHATVLPDDTDEVFLWLGANVMLAYPIDEAEQLLEEKLQAAESSFKNCEEDMEFLREQVTTLEVATARVYNWDVVQRRKEKAEGKEEESKGETGRIRTDG</sequence>
<dbReference type="PANTHER" id="PTHR12409:SF0">
    <property type="entry name" value="PREFOLDIN SUBUNIT 3"/>
    <property type="match status" value="1"/>
</dbReference>
<feature type="compositionally biased region" description="Basic and acidic residues" evidence="6">
    <location>
        <begin position="1"/>
        <end position="10"/>
    </location>
</feature>
<evidence type="ECO:0000256" key="6">
    <source>
        <dbReference type="SAM" id="MobiDB-lite"/>
    </source>
</evidence>
<dbReference type="PANTHER" id="PTHR12409">
    <property type="entry name" value="PREFOLDIN SUBUNIT 3"/>
    <property type="match status" value="1"/>
</dbReference>
<dbReference type="Pfam" id="PF02996">
    <property type="entry name" value="Prefoldin"/>
    <property type="match status" value="1"/>
</dbReference>
<protein>
    <recommendedName>
        <fullName evidence="4">Prefoldin subunit 3</fullName>
    </recommendedName>
</protein>
<evidence type="ECO:0000313" key="8">
    <source>
        <dbReference type="Proteomes" id="UP000009169"/>
    </source>
</evidence>
<accession>F2PIY4</accession>
<dbReference type="GO" id="GO:0007017">
    <property type="term" value="P:microtubule-based process"/>
    <property type="evidence" value="ECO:0007669"/>
    <property type="project" value="TreeGrafter"/>
</dbReference>
<evidence type="ECO:0000256" key="2">
    <source>
        <dbReference type="ARBA" id="ARBA00011695"/>
    </source>
</evidence>
<evidence type="ECO:0000256" key="3">
    <source>
        <dbReference type="ARBA" id="ARBA00023186"/>
    </source>
</evidence>
<dbReference type="GO" id="GO:0006457">
    <property type="term" value="P:protein folding"/>
    <property type="evidence" value="ECO:0007669"/>
    <property type="project" value="UniProtKB-UniRule"/>
</dbReference>
<reference evidence="8" key="1">
    <citation type="journal article" date="2012" name="MBio">
        <title>Comparative genome analysis of Trichophyton rubrum and related dermatophytes reveals candidate genes involved in infection.</title>
        <authorList>
            <person name="Martinez D.A."/>
            <person name="Oliver B.G."/>
            <person name="Graeser Y."/>
            <person name="Goldberg J.M."/>
            <person name="Li W."/>
            <person name="Martinez-Rossi N.M."/>
            <person name="Monod M."/>
            <person name="Shelest E."/>
            <person name="Barton R.C."/>
            <person name="Birch E."/>
            <person name="Brakhage A.A."/>
            <person name="Chen Z."/>
            <person name="Gurr S.J."/>
            <person name="Heiman D."/>
            <person name="Heitman J."/>
            <person name="Kosti I."/>
            <person name="Rossi A."/>
            <person name="Saif S."/>
            <person name="Samalova M."/>
            <person name="Saunders C.W."/>
            <person name="Shea T."/>
            <person name="Summerbell R.C."/>
            <person name="Xu J."/>
            <person name="Young S."/>
            <person name="Zeng Q."/>
            <person name="Birren B.W."/>
            <person name="Cuomo C.A."/>
            <person name="White T.C."/>
        </authorList>
    </citation>
    <scope>NUCLEOTIDE SEQUENCE [LARGE SCALE GENOMIC DNA]</scope>
    <source>
        <strain evidence="8">ATCC MYA-4606 / CBS 127.97</strain>
    </source>
</reference>
<comment type="subunit">
    <text evidence="2 4">Heterohexamer of two PFD-alpha type and four PFD-beta type subunits.</text>
</comment>